<dbReference type="Gene3D" id="3.40.50.300">
    <property type="entry name" value="P-loop containing nucleotide triphosphate hydrolases"/>
    <property type="match status" value="1"/>
</dbReference>
<keyword evidence="4" id="KW-0472">Membrane</keyword>
<dbReference type="RefSeq" id="WP_012407597.1">
    <property type="nucleotide sequence ID" value="NC_010628.1"/>
</dbReference>
<proteinExistence type="predicted"/>
<protein>
    <submittedName>
        <fullName evidence="5">TPR repeat-containing protein</fullName>
    </submittedName>
</protein>
<gene>
    <name evidence="5" type="ordered locus">Npun_R0837</name>
</gene>
<keyword evidence="4" id="KW-1133">Transmembrane helix</keyword>
<name>B2IT77_NOSP7</name>
<keyword evidence="1" id="KW-0677">Repeat</keyword>
<dbReference type="PANTHER" id="PTHR44858:SF1">
    <property type="entry name" value="UDP-N-ACETYLGLUCOSAMINE--PEPTIDE N-ACETYLGLUCOSAMINYLTRANSFERASE SPINDLY-RELATED"/>
    <property type="match status" value="1"/>
</dbReference>
<dbReference type="EnsemblBacteria" id="ACC79575">
    <property type="protein sequence ID" value="ACC79575"/>
    <property type="gene ID" value="Npun_R0837"/>
</dbReference>
<evidence type="ECO:0000256" key="2">
    <source>
        <dbReference type="ARBA" id="ARBA00022803"/>
    </source>
</evidence>
<dbReference type="eggNOG" id="COG1672">
    <property type="taxonomic scope" value="Bacteria"/>
</dbReference>
<keyword evidence="4" id="KW-0812">Transmembrane</keyword>
<dbReference type="eggNOG" id="COG0457">
    <property type="taxonomic scope" value="Bacteria"/>
</dbReference>
<dbReference type="InterPro" id="IPR011990">
    <property type="entry name" value="TPR-like_helical_dom_sf"/>
</dbReference>
<sequence>MNIEQNSAYEYQVGGSLPVDAPTYVVRQADTDLYVALKAREFCYVLNSRQMGKSSLRVQTMQKLQNEDIACAGIDLTKIGSQYLTPDQWYAGLVRVLVSSFELSGKFHLRSWWRDRDHLSPVQRLSEFIEEVLLVEMSQSIVIFVDEIDSILSLSFSIDDFFALIRDCYNQRADKPRYNCLTFTLLGVATPSDLIQDKNRTPFNIGRAIELNGFQLHEAKLLAQGLVGKVSNPQAVLGEVLAWTGGQPFLTQKLCQLIHVDIEAAGVEELVRSHIIENWESRDEPEHLRTIRNRILHNKQRAGRLLGLYQQILQQKEVLADDSTEQMELRLTGLVVRRESKLRTYNSIYAMVFNELWVNKALAELRPYAEALNTWIANGSKDESRLLRGQALQDAMVWAADKNLNQQDYQFLTASQELDKRNFQIALKAETKAKKAGIRVGVVTTIIGFLLAGITIILTAKQTAILFNNVGLEFYQTGKMQTALQAYDLALLLNSGYERAYYNRALVYIKLNDLNNARNNLEAAIREENFPSAYSELARLYILEKEYPQAIALLLKGLKLQPVDRVKYALFKNLGWAQFGQKRYADAESTLREAIVIEEKIGSAHCLLAQVLESKGSKKEALTQWQKCRKFGDPEHPDEKVWIDFAKQRIGSDY</sequence>
<dbReference type="STRING" id="63737.Npun_R0837"/>
<dbReference type="InterPro" id="IPR050498">
    <property type="entry name" value="Ycf3"/>
</dbReference>
<dbReference type="Pfam" id="PF14516">
    <property type="entry name" value="AAA_35"/>
    <property type="match status" value="1"/>
</dbReference>
<dbReference type="SUPFAM" id="SSF48452">
    <property type="entry name" value="TPR-like"/>
    <property type="match status" value="1"/>
</dbReference>
<evidence type="ECO:0000256" key="1">
    <source>
        <dbReference type="ARBA" id="ARBA00022737"/>
    </source>
</evidence>
<dbReference type="KEGG" id="npu:Npun_R0837"/>
<dbReference type="PANTHER" id="PTHR44858">
    <property type="entry name" value="TETRATRICOPEPTIDE REPEAT PROTEIN 6"/>
    <property type="match status" value="1"/>
</dbReference>
<dbReference type="Proteomes" id="UP000001191">
    <property type="component" value="Chromosome"/>
</dbReference>
<dbReference type="PROSITE" id="PS50005">
    <property type="entry name" value="TPR"/>
    <property type="match status" value="1"/>
</dbReference>
<evidence type="ECO:0000256" key="4">
    <source>
        <dbReference type="SAM" id="Phobius"/>
    </source>
</evidence>
<organism evidence="5 6">
    <name type="scientific">Nostoc punctiforme (strain ATCC 29133 / PCC 73102)</name>
    <dbReference type="NCBI Taxonomy" id="63737"/>
    <lineage>
        <taxon>Bacteria</taxon>
        <taxon>Bacillati</taxon>
        <taxon>Cyanobacteriota</taxon>
        <taxon>Cyanophyceae</taxon>
        <taxon>Nostocales</taxon>
        <taxon>Nostocaceae</taxon>
        <taxon>Nostoc</taxon>
    </lineage>
</organism>
<reference evidence="6" key="1">
    <citation type="submission" date="2008-04" db="EMBL/GenBank/DDBJ databases">
        <title>Complete sequence of chromosome of Nostoc punctiforme ATCC 29133.</title>
        <authorList>
            <consortium name="US DOE Joint Genome Institute"/>
            <person name="Copeland A."/>
            <person name="Lucas S."/>
            <person name="Lapidus A."/>
            <person name="Glavina del Rio T."/>
            <person name="Dalin E."/>
            <person name="Tice H."/>
            <person name="Pitluck S."/>
            <person name="Chain P."/>
            <person name="Malfatti S."/>
            <person name="Shin M."/>
            <person name="Vergez L."/>
            <person name="Schmutz J."/>
            <person name="Larimer F."/>
            <person name="Land M."/>
            <person name="Hauser L."/>
            <person name="Kyrpides N."/>
            <person name="Kim E."/>
            <person name="Meeks J.C."/>
            <person name="Elhai J."/>
            <person name="Campbell E.L."/>
            <person name="Thiel T."/>
            <person name="Longmire J."/>
            <person name="Potts M."/>
            <person name="Atlas R."/>
        </authorList>
    </citation>
    <scope>NUCLEOTIDE SEQUENCE [LARGE SCALE GENOMIC DNA]</scope>
    <source>
        <strain evidence="6">ATCC 29133 / PCC 73102</strain>
    </source>
</reference>
<dbReference type="InterPro" id="IPR027417">
    <property type="entry name" value="P-loop_NTPase"/>
</dbReference>
<dbReference type="OrthoDB" id="580957at2"/>
<keyword evidence="6" id="KW-1185">Reference proteome</keyword>
<keyword evidence="2 3" id="KW-0802">TPR repeat</keyword>
<dbReference type="EMBL" id="CP001037">
    <property type="protein sequence ID" value="ACC79575.1"/>
    <property type="molecule type" value="Genomic_DNA"/>
</dbReference>
<dbReference type="Gene3D" id="1.25.40.10">
    <property type="entry name" value="Tetratricopeptide repeat domain"/>
    <property type="match status" value="1"/>
</dbReference>
<feature type="repeat" description="TPR" evidence="3">
    <location>
        <begin position="531"/>
        <end position="564"/>
    </location>
</feature>
<dbReference type="SUPFAM" id="SSF52540">
    <property type="entry name" value="P-loop containing nucleoside triphosphate hydrolases"/>
    <property type="match status" value="1"/>
</dbReference>
<dbReference type="AlphaFoldDB" id="B2IT77"/>
<evidence type="ECO:0000313" key="6">
    <source>
        <dbReference type="Proteomes" id="UP000001191"/>
    </source>
</evidence>
<dbReference type="Pfam" id="PF13432">
    <property type="entry name" value="TPR_16"/>
    <property type="match status" value="1"/>
</dbReference>
<accession>B2IT77</accession>
<dbReference type="PhylomeDB" id="B2IT77"/>
<evidence type="ECO:0000313" key="5">
    <source>
        <dbReference type="EMBL" id="ACC79575.1"/>
    </source>
</evidence>
<reference evidence="5 6" key="2">
    <citation type="journal article" date="2013" name="Plant Physiol.">
        <title>A Nostoc punctiforme Sugar Transporter Necessary to Establish a Cyanobacterium-Plant Symbiosis.</title>
        <authorList>
            <person name="Ekman M."/>
            <person name="Picossi S."/>
            <person name="Campbell E.L."/>
            <person name="Meeks J.C."/>
            <person name="Flores E."/>
        </authorList>
    </citation>
    <scope>NUCLEOTIDE SEQUENCE [LARGE SCALE GENOMIC DNA]</scope>
    <source>
        <strain evidence="6">ATCC 29133 / PCC 73102</strain>
    </source>
</reference>
<feature type="transmembrane region" description="Helical" evidence="4">
    <location>
        <begin position="436"/>
        <end position="458"/>
    </location>
</feature>
<dbReference type="InterPro" id="IPR019734">
    <property type="entry name" value="TPR_rpt"/>
</dbReference>
<dbReference type="SMART" id="SM00028">
    <property type="entry name" value="TPR"/>
    <property type="match status" value="5"/>
</dbReference>
<evidence type="ECO:0000256" key="3">
    <source>
        <dbReference type="PROSITE-ProRule" id="PRU00339"/>
    </source>
</evidence>
<dbReference type="HOGENOM" id="CLU_016607_2_0_3"/>